<keyword evidence="4 7" id="KW-0812">Transmembrane</keyword>
<dbReference type="HOGENOM" id="CLU_016047_1_1_11"/>
<dbReference type="eggNOG" id="COG0395">
    <property type="taxonomic scope" value="Bacteria"/>
</dbReference>
<keyword evidence="6 7" id="KW-0472">Membrane</keyword>
<sequence>MRPTIARTLIVVYLAVAALLVALPLLYVTFAALRPGQALTGSLRDLVPTGIAFDNFTSALHRAPLLQQMVNSVVVTVAQTAAQVLTALLAAYALVFGRLRRPNVVFAFILLTMMIPGETILVANYLTIRSLGLYDTILAVFLPFLVSAYTVFLLRQTFLSFPKEIAEAATVDGAGPVRFLFGFLVPLCRPTVVTVTLMAAISAWNGYLWPLVVSESPGSRTVQVGVKILSDESGTDIGASLAGVVVAALPTIVLVLIGQRFLAKGLTQGAVK</sequence>
<dbReference type="PANTHER" id="PTHR43744">
    <property type="entry name" value="ABC TRANSPORTER PERMEASE PROTEIN MG189-RELATED-RELATED"/>
    <property type="match status" value="1"/>
</dbReference>
<proteinExistence type="inferred from homology"/>
<dbReference type="RefSeq" id="WP_012865122.1">
    <property type="nucleotide sequence ID" value="NC_013521.1"/>
</dbReference>
<evidence type="ECO:0000256" key="4">
    <source>
        <dbReference type="ARBA" id="ARBA00022692"/>
    </source>
</evidence>
<dbReference type="EMBL" id="CP001819">
    <property type="protein sequence ID" value="ACZ20053.1"/>
    <property type="molecule type" value="Genomic_DNA"/>
</dbReference>
<evidence type="ECO:0000256" key="1">
    <source>
        <dbReference type="ARBA" id="ARBA00004651"/>
    </source>
</evidence>
<accession>D1BI79</accession>
<name>D1BI79_SANKS</name>
<feature type="transmembrane region" description="Helical" evidence="7">
    <location>
        <begin position="104"/>
        <end position="126"/>
    </location>
</feature>
<dbReference type="GO" id="GO:0055085">
    <property type="term" value="P:transmembrane transport"/>
    <property type="evidence" value="ECO:0007669"/>
    <property type="project" value="InterPro"/>
</dbReference>
<dbReference type="KEGG" id="ske:Sked_00800"/>
<evidence type="ECO:0000256" key="2">
    <source>
        <dbReference type="ARBA" id="ARBA00022448"/>
    </source>
</evidence>
<dbReference type="Pfam" id="PF00528">
    <property type="entry name" value="BPD_transp_1"/>
    <property type="match status" value="1"/>
</dbReference>
<feature type="transmembrane region" description="Helical" evidence="7">
    <location>
        <begin position="237"/>
        <end position="257"/>
    </location>
</feature>
<feature type="transmembrane region" description="Helical" evidence="7">
    <location>
        <begin position="73"/>
        <end position="97"/>
    </location>
</feature>
<feature type="transmembrane region" description="Helical" evidence="7">
    <location>
        <begin position="132"/>
        <end position="154"/>
    </location>
</feature>
<keyword evidence="5 7" id="KW-1133">Transmembrane helix</keyword>
<dbReference type="SUPFAM" id="SSF161098">
    <property type="entry name" value="MetI-like"/>
    <property type="match status" value="1"/>
</dbReference>
<dbReference type="PROSITE" id="PS50928">
    <property type="entry name" value="ABC_TM1"/>
    <property type="match status" value="1"/>
</dbReference>
<keyword evidence="10" id="KW-1185">Reference proteome</keyword>
<dbReference type="AlphaFoldDB" id="D1BI79"/>
<comment type="subcellular location">
    <subcellularLocation>
        <location evidence="1 7">Cell membrane</location>
        <topology evidence="1 7">Multi-pass membrane protein</topology>
    </subcellularLocation>
</comment>
<dbReference type="GO" id="GO:0005886">
    <property type="term" value="C:plasma membrane"/>
    <property type="evidence" value="ECO:0007669"/>
    <property type="project" value="UniProtKB-SubCell"/>
</dbReference>
<protein>
    <submittedName>
        <fullName evidence="9">ABC-type sugar transport system, permease component</fullName>
    </submittedName>
</protein>
<feature type="domain" description="ABC transmembrane type-1" evidence="8">
    <location>
        <begin position="69"/>
        <end position="258"/>
    </location>
</feature>
<evidence type="ECO:0000313" key="9">
    <source>
        <dbReference type="EMBL" id="ACZ20053.1"/>
    </source>
</evidence>
<evidence type="ECO:0000256" key="6">
    <source>
        <dbReference type="ARBA" id="ARBA00023136"/>
    </source>
</evidence>
<feature type="transmembrane region" description="Helical" evidence="7">
    <location>
        <begin position="179"/>
        <end position="204"/>
    </location>
</feature>
<evidence type="ECO:0000313" key="10">
    <source>
        <dbReference type="Proteomes" id="UP000000322"/>
    </source>
</evidence>
<evidence type="ECO:0000256" key="7">
    <source>
        <dbReference type="RuleBase" id="RU363032"/>
    </source>
</evidence>
<evidence type="ECO:0000256" key="5">
    <source>
        <dbReference type="ARBA" id="ARBA00022989"/>
    </source>
</evidence>
<dbReference type="STRING" id="446469.Sked_00800"/>
<feature type="transmembrane region" description="Helical" evidence="7">
    <location>
        <begin position="12"/>
        <end position="33"/>
    </location>
</feature>
<organism evidence="9 10">
    <name type="scientific">Sanguibacter keddieii (strain ATCC 51767 / DSM 10542 / NCFB 3025 / ST-74)</name>
    <dbReference type="NCBI Taxonomy" id="446469"/>
    <lineage>
        <taxon>Bacteria</taxon>
        <taxon>Bacillati</taxon>
        <taxon>Actinomycetota</taxon>
        <taxon>Actinomycetes</taxon>
        <taxon>Micrococcales</taxon>
        <taxon>Sanguibacteraceae</taxon>
        <taxon>Sanguibacter</taxon>
    </lineage>
</organism>
<keyword evidence="3" id="KW-1003">Cell membrane</keyword>
<dbReference type="CDD" id="cd06261">
    <property type="entry name" value="TM_PBP2"/>
    <property type="match status" value="1"/>
</dbReference>
<comment type="similarity">
    <text evidence="7">Belongs to the binding-protein-dependent transport system permease family.</text>
</comment>
<dbReference type="Gene3D" id="1.10.3720.10">
    <property type="entry name" value="MetI-like"/>
    <property type="match status" value="1"/>
</dbReference>
<keyword evidence="9" id="KW-0762">Sugar transport</keyword>
<dbReference type="OrthoDB" id="2063054at2"/>
<evidence type="ECO:0000256" key="3">
    <source>
        <dbReference type="ARBA" id="ARBA00022475"/>
    </source>
</evidence>
<dbReference type="InterPro" id="IPR035906">
    <property type="entry name" value="MetI-like_sf"/>
</dbReference>
<dbReference type="InterPro" id="IPR000515">
    <property type="entry name" value="MetI-like"/>
</dbReference>
<dbReference type="PANTHER" id="PTHR43744:SF8">
    <property type="entry name" value="SN-GLYCEROL-3-PHOSPHATE TRANSPORT SYSTEM PERMEASE PROTEIN UGPE"/>
    <property type="match status" value="1"/>
</dbReference>
<gene>
    <name evidence="9" type="ordered locus">Sked_00800</name>
</gene>
<keyword evidence="2 7" id="KW-0813">Transport</keyword>
<evidence type="ECO:0000259" key="8">
    <source>
        <dbReference type="PROSITE" id="PS50928"/>
    </source>
</evidence>
<dbReference type="Proteomes" id="UP000000322">
    <property type="component" value="Chromosome"/>
</dbReference>
<reference evidence="9 10" key="1">
    <citation type="journal article" date="2009" name="Stand. Genomic Sci.">
        <title>Complete genome sequence of Sanguibacter keddieii type strain (ST-74).</title>
        <authorList>
            <person name="Ivanova N."/>
            <person name="Sikorski J."/>
            <person name="Sims D."/>
            <person name="Brettin T."/>
            <person name="Detter J.C."/>
            <person name="Han C."/>
            <person name="Lapidus A."/>
            <person name="Copeland A."/>
            <person name="Glavina Del Rio T."/>
            <person name="Nolan M."/>
            <person name="Chen F."/>
            <person name="Lucas S."/>
            <person name="Tice H."/>
            <person name="Cheng J.F."/>
            <person name="Bruce D."/>
            <person name="Goodwin L."/>
            <person name="Pitluck S."/>
            <person name="Pati A."/>
            <person name="Mavromatis K."/>
            <person name="Chen A."/>
            <person name="Palaniappan K."/>
            <person name="D'haeseleer P."/>
            <person name="Chain P."/>
            <person name="Bristow J."/>
            <person name="Eisen J.A."/>
            <person name="Markowitz V."/>
            <person name="Hugenholtz P."/>
            <person name="Goker M."/>
            <person name="Pukall R."/>
            <person name="Klenk H.P."/>
            <person name="Kyrpides N.C."/>
        </authorList>
    </citation>
    <scope>NUCLEOTIDE SEQUENCE [LARGE SCALE GENOMIC DNA]</scope>
    <source>
        <strain evidence="10">ATCC 51767 / DSM 10542 / NCFB 3025 / ST-74</strain>
    </source>
</reference>